<name>A0A2G8TGR3_9BURK</name>
<proteinExistence type="predicted"/>
<comment type="caution">
    <text evidence="2">The sequence shown here is derived from an EMBL/GenBank/DDBJ whole genome shotgun (WGS) entry which is preliminary data.</text>
</comment>
<evidence type="ECO:0000256" key="1">
    <source>
        <dbReference type="SAM" id="MobiDB-lite"/>
    </source>
</evidence>
<protein>
    <submittedName>
        <fullName evidence="2">Uncharacterized protein</fullName>
    </submittedName>
</protein>
<gene>
    <name evidence="2" type="ORF">CR105_13025</name>
</gene>
<dbReference type="Proteomes" id="UP000230390">
    <property type="component" value="Unassembled WGS sequence"/>
</dbReference>
<keyword evidence="3" id="KW-1185">Reference proteome</keyword>
<organism evidence="2 3">
    <name type="scientific">Massilia eurypsychrophila</name>
    <dbReference type="NCBI Taxonomy" id="1485217"/>
    <lineage>
        <taxon>Bacteria</taxon>
        <taxon>Pseudomonadati</taxon>
        <taxon>Pseudomonadota</taxon>
        <taxon>Betaproteobacteria</taxon>
        <taxon>Burkholderiales</taxon>
        <taxon>Oxalobacteraceae</taxon>
        <taxon>Telluria group</taxon>
        <taxon>Massilia</taxon>
    </lineage>
</organism>
<dbReference type="AlphaFoldDB" id="A0A2G8TGR3"/>
<reference evidence="2 3" key="1">
    <citation type="submission" date="2017-10" db="EMBL/GenBank/DDBJ databases">
        <title>Massilia psychrophilum sp. nov., a novel purple-pigmented bacterium isolated from Tianshan glacier, Xinjiang Municipality, China.</title>
        <authorList>
            <person name="Wang H."/>
        </authorList>
    </citation>
    <scope>NUCLEOTIDE SEQUENCE [LARGE SCALE GENOMIC DNA]</scope>
    <source>
        <strain evidence="2 3">JCM 30074</strain>
    </source>
</reference>
<accession>A0A2G8TGR3</accession>
<dbReference type="EMBL" id="PDOC01000006">
    <property type="protein sequence ID" value="PIL44818.1"/>
    <property type="molecule type" value="Genomic_DNA"/>
</dbReference>
<evidence type="ECO:0000313" key="2">
    <source>
        <dbReference type="EMBL" id="PIL44818.1"/>
    </source>
</evidence>
<evidence type="ECO:0000313" key="3">
    <source>
        <dbReference type="Proteomes" id="UP000230390"/>
    </source>
</evidence>
<feature type="region of interest" description="Disordered" evidence="1">
    <location>
        <begin position="41"/>
        <end position="73"/>
    </location>
</feature>
<sequence length="73" mass="7477">MVNFGMCTREVRSATPAAGGQCGNAGGTPSGWTIEWVRGGRRGGRSELSDAGSSSAGAPLVRGLRRTATVHDM</sequence>